<organism evidence="1">
    <name type="scientific">Anguilla anguilla</name>
    <name type="common">European freshwater eel</name>
    <name type="synonym">Muraena anguilla</name>
    <dbReference type="NCBI Taxonomy" id="7936"/>
    <lineage>
        <taxon>Eukaryota</taxon>
        <taxon>Metazoa</taxon>
        <taxon>Chordata</taxon>
        <taxon>Craniata</taxon>
        <taxon>Vertebrata</taxon>
        <taxon>Euteleostomi</taxon>
        <taxon>Actinopterygii</taxon>
        <taxon>Neopterygii</taxon>
        <taxon>Teleostei</taxon>
        <taxon>Anguilliformes</taxon>
        <taxon>Anguillidae</taxon>
        <taxon>Anguilla</taxon>
    </lineage>
</organism>
<reference evidence="1" key="1">
    <citation type="submission" date="2014-11" db="EMBL/GenBank/DDBJ databases">
        <authorList>
            <person name="Amaro Gonzalez C."/>
        </authorList>
    </citation>
    <scope>NUCLEOTIDE SEQUENCE</scope>
</reference>
<accession>A0A0E9VIX2</accession>
<sequence>MELMSCSIEGSVYAETMSQEGCLVHCPHLQPPLGLTFWHRVCLCTCTRLPFYFIF</sequence>
<dbReference type="EMBL" id="GBXM01030560">
    <property type="protein sequence ID" value="JAH78017.1"/>
    <property type="molecule type" value="Transcribed_RNA"/>
</dbReference>
<reference evidence="1" key="2">
    <citation type="journal article" date="2015" name="Fish Shellfish Immunol.">
        <title>Early steps in the European eel (Anguilla anguilla)-Vibrio vulnificus interaction in the gills: Role of the RtxA13 toxin.</title>
        <authorList>
            <person name="Callol A."/>
            <person name="Pajuelo D."/>
            <person name="Ebbesson L."/>
            <person name="Teles M."/>
            <person name="MacKenzie S."/>
            <person name="Amaro C."/>
        </authorList>
    </citation>
    <scope>NUCLEOTIDE SEQUENCE</scope>
</reference>
<name>A0A0E9VIX2_ANGAN</name>
<proteinExistence type="predicted"/>
<dbReference type="AlphaFoldDB" id="A0A0E9VIX2"/>
<protein>
    <submittedName>
        <fullName evidence="1">Uncharacterized protein</fullName>
    </submittedName>
</protein>
<evidence type="ECO:0000313" key="1">
    <source>
        <dbReference type="EMBL" id="JAH78017.1"/>
    </source>
</evidence>